<dbReference type="GO" id="GO:0016042">
    <property type="term" value="P:lipid catabolic process"/>
    <property type="evidence" value="ECO:0007669"/>
    <property type="project" value="UniProtKB-KW"/>
</dbReference>
<dbReference type="GO" id="GO:0016788">
    <property type="term" value="F:hydrolase activity, acting on ester bonds"/>
    <property type="evidence" value="ECO:0007669"/>
    <property type="project" value="InterPro"/>
</dbReference>
<dbReference type="PANTHER" id="PTHR45648:SF7">
    <property type="entry name" value="OS12G0126100 PROTEIN"/>
    <property type="match status" value="1"/>
</dbReference>
<evidence type="ECO:0000256" key="2">
    <source>
        <dbReference type="ARBA" id="ARBA00022801"/>
    </source>
</evidence>
<proteinExistence type="inferred from homology"/>
<dbReference type="AlphaFoldDB" id="A0A8K0I5G2"/>
<name>A0A8K0I5G2_COCNU</name>
<organism evidence="6 7">
    <name type="scientific">Cocos nucifera</name>
    <name type="common">Coconut palm</name>
    <dbReference type="NCBI Taxonomy" id="13894"/>
    <lineage>
        <taxon>Eukaryota</taxon>
        <taxon>Viridiplantae</taxon>
        <taxon>Streptophyta</taxon>
        <taxon>Embryophyta</taxon>
        <taxon>Tracheophyta</taxon>
        <taxon>Spermatophyta</taxon>
        <taxon>Magnoliopsida</taxon>
        <taxon>Liliopsida</taxon>
        <taxon>Arecaceae</taxon>
        <taxon>Arecoideae</taxon>
        <taxon>Cocoseae</taxon>
        <taxon>Attaleinae</taxon>
        <taxon>Cocos</taxon>
    </lineage>
</organism>
<comment type="caution">
    <text evidence="6">The sequence shown here is derived from an EMBL/GenBank/DDBJ whole genome shotgun (WGS) entry which is preliminary data.</text>
</comment>
<dbReference type="Pfam" id="PF00657">
    <property type="entry name" value="Lipase_GDSL"/>
    <property type="match status" value="1"/>
</dbReference>
<accession>A0A8K0I5G2</accession>
<evidence type="ECO:0000313" key="7">
    <source>
        <dbReference type="Proteomes" id="UP000797356"/>
    </source>
</evidence>
<feature type="compositionally biased region" description="Polar residues" evidence="4">
    <location>
        <begin position="430"/>
        <end position="447"/>
    </location>
</feature>
<keyword evidence="5" id="KW-0732">Signal</keyword>
<reference evidence="6" key="1">
    <citation type="journal article" date="2017" name="Gigascience">
        <title>The genome draft of coconut (Cocos nucifera).</title>
        <authorList>
            <person name="Xiao Y."/>
            <person name="Xu P."/>
            <person name="Fan H."/>
            <person name="Baudouin L."/>
            <person name="Xia W."/>
            <person name="Bocs S."/>
            <person name="Xu J."/>
            <person name="Li Q."/>
            <person name="Guo A."/>
            <person name="Zhou L."/>
            <person name="Li J."/>
            <person name="Wu Y."/>
            <person name="Ma Z."/>
            <person name="Armero A."/>
            <person name="Issali A.E."/>
            <person name="Liu N."/>
            <person name="Peng M."/>
            <person name="Yang Y."/>
        </authorList>
    </citation>
    <scope>NUCLEOTIDE SEQUENCE</scope>
    <source>
        <tissue evidence="6">Spear leaf of Hainan Tall coconut</tissue>
    </source>
</reference>
<evidence type="ECO:0000256" key="5">
    <source>
        <dbReference type="SAM" id="SignalP"/>
    </source>
</evidence>
<evidence type="ECO:0000256" key="3">
    <source>
        <dbReference type="ARBA" id="ARBA00022963"/>
    </source>
</evidence>
<keyword evidence="2" id="KW-0378">Hydrolase</keyword>
<dbReference type="InterPro" id="IPR036514">
    <property type="entry name" value="SGNH_hydro_sf"/>
</dbReference>
<evidence type="ECO:0000256" key="1">
    <source>
        <dbReference type="ARBA" id="ARBA00008668"/>
    </source>
</evidence>
<comment type="similarity">
    <text evidence="1">Belongs to the 'GDSL' lipolytic enzyme family.</text>
</comment>
<feature type="region of interest" description="Disordered" evidence="4">
    <location>
        <begin position="389"/>
        <end position="447"/>
    </location>
</feature>
<dbReference type="Proteomes" id="UP000797356">
    <property type="component" value="Chromosome 4"/>
</dbReference>
<evidence type="ECO:0000256" key="4">
    <source>
        <dbReference type="SAM" id="MobiDB-lite"/>
    </source>
</evidence>
<sequence length="447" mass="48331">MGRKLLLLALVFFGRFLSGEIPDAAAAAADEAYPATALFVLGDSSVNCGDNTFFYPLLPLNFSSTFCNGSHHRLLPDLIAERMGLPPVPPFYGLNGTAAAMMRGVNFGSTPATIVSGVLAGWQRGYDRFLFQSLSQQVRQVFETLQFLQLEFGASAARRAASSALFILSFGKDDYVALFYRGSESDRLAPKYGRRGFARLLVSRLIQAIKDLYDADVRRVAVMGVGPLGCAPRIVWEGAYGLGGRDCVEEANEIVAEYNAKLSARLLRLNTELVGAEIVFCDVYGGMMEIIANPLIYGMKISLASLCRVVKKKLASEPSGPSRDPPKRIRVGSPPNARSIMPSSPPRPPLEKSSPPPAIEVSADYVVIIEAPTRLARVVQALSVQPPTVDDCAPGQSKGDKRKAPMPPTFTVDYGSNTALGRPPFPSICISKQPTNHSKITNSPKSW</sequence>
<dbReference type="InterPro" id="IPR001087">
    <property type="entry name" value="GDSL"/>
</dbReference>
<keyword evidence="7" id="KW-1185">Reference proteome</keyword>
<feature type="region of interest" description="Disordered" evidence="4">
    <location>
        <begin position="315"/>
        <end position="356"/>
    </location>
</feature>
<dbReference type="PANTHER" id="PTHR45648">
    <property type="entry name" value="GDSL LIPASE/ACYLHYDROLASE FAMILY PROTEIN (AFU_ORTHOLOGUE AFUA_4G14700)"/>
    <property type="match status" value="1"/>
</dbReference>
<dbReference type="InterPro" id="IPR051058">
    <property type="entry name" value="GDSL_Est/Lipase"/>
</dbReference>
<keyword evidence="3" id="KW-0443">Lipid metabolism</keyword>
<dbReference type="OrthoDB" id="1600564at2759"/>
<protein>
    <submittedName>
        <fullName evidence="6">Putative GDSL esterase/lipase</fullName>
    </submittedName>
</protein>
<gene>
    <name evidence="6" type="ORF">COCNU_04G005560</name>
</gene>
<feature type="chain" id="PRO_5035430162" evidence="5">
    <location>
        <begin position="20"/>
        <end position="447"/>
    </location>
</feature>
<dbReference type="EMBL" id="CM017875">
    <property type="protein sequence ID" value="KAG1338250.1"/>
    <property type="molecule type" value="Genomic_DNA"/>
</dbReference>
<evidence type="ECO:0000313" key="6">
    <source>
        <dbReference type="EMBL" id="KAG1338250.1"/>
    </source>
</evidence>
<dbReference type="Gene3D" id="3.40.50.1110">
    <property type="entry name" value="SGNH hydrolase"/>
    <property type="match status" value="1"/>
</dbReference>
<reference evidence="6" key="2">
    <citation type="submission" date="2019-07" db="EMBL/GenBank/DDBJ databases">
        <authorList>
            <person name="Yang Y."/>
            <person name="Bocs S."/>
            <person name="Baudouin L."/>
        </authorList>
    </citation>
    <scope>NUCLEOTIDE SEQUENCE</scope>
    <source>
        <tissue evidence="6">Spear leaf of Hainan Tall coconut</tissue>
    </source>
</reference>
<feature type="compositionally biased region" description="Pro residues" evidence="4">
    <location>
        <begin position="343"/>
        <end position="356"/>
    </location>
</feature>
<feature type="signal peptide" evidence="5">
    <location>
        <begin position="1"/>
        <end position="19"/>
    </location>
</feature>
<keyword evidence="3" id="KW-0442">Lipid degradation</keyword>